<feature type="region of interest" description="Disordered" evidence="1">
    <location>
        <begin position="44"/>
        <end position="66"/>
    </location>
</feature>
<protein>
    <submittedName>
        <fullName evidence="2">Uncharacterized protein</fullName>
    </submittedName>
</protein>
<feature type="compositionally biased region" description="Polar residues" evidence="1">
    <location>
        <begin position="57"/>
        <end position="66"/>
    </location>
</feature>
<dbReference type="AlphaFoldDB" id="A0AAV7VEQ2"/>
<keyword evidence="3" id="KW-1185">Reference proteome</keyword>
<gene>
    <name evidence="2" type="ORF">NDU88_003616</name>
</gene>
<dbReference type="EMBL" id="JANPWB010000003">
    <property type="protein sequence ID" value="KAJ1199783.1"/>
    <property type="molecule type" value="Genomic_DNA"/>
</dbReference>
<accession>A0AAV7VEQ2</accession>
<evidence type="ECO:0000313" key="2">
    <source>
        <dbReference type="EMBL" id="KAJ1199783.1"/>
    </source>
</evidence>
<evidence type="ECO:0000256" key="1">
    <source>
        <dbReference type="SAM" id="MobiDB-lite"/>
    </source>
</evidence>
<sequence>MERGSAGWRTSDEASLSSLRAELGLSIFQGPPPAQAQQLPFLIQSDPSGRPEGTMALSCSSPASAQQLPRLGLRSDFSKRKGSLVPRGCPSRHALPQGHFWKRVCFGPRFHMPLHGSLHLIQHAFD</sequence>
<name>A0AAV7VEQ2_PLEWA</name>
<evidence type="ECO:0000313" key="3">
    <source>
        <dbReference type="Proteomes" id="UP001066276"/>
    </source>
</evidence>
<proteinExistence type="predicted"/>
<organism evidence="2 3">
    <name type="scientific">Pleurodeles waltl</name>
    <name type="common">Iberian ribbed newt</name>
    <dbReference type="NCBI Taxonomy" id="8319"/>
    <lineage>
        <taxon>Eukaryota</taxon>
        <taxon>Metazoa</taxon>
        <taxon>Chordata</taxon>
        <taxon>Craniata</taxon>
        <taxon>Vertebrata</taxon>
        <taxon>Euteleostomi</taxon>
        <taxon>Amphibia</taxon>
        <taxon>Batrachia</taxon>
        <taxon>Caudata</taxon>
        <taxon>Salamandroidea</taxon>
        <taxon>Salamandridae</taxon>
        <taxon>Pleurodelinae</taxon>
        <taxon>Pleurodeles</taxon>
    </lineage>
</organism>
<comment type="caution">
    <text evidence="2">The sequence shown here is derived from an EMBL/GenBank/DDBJ whole genome shotgun (WGS) entry which is preliminary data.</text>
</comment>
<dbReference type="Proteomes" id="UP001066276">
    <property type="component" value="Chromosome 2_1"/>
</dbReference>
<reference evidence="2" key="1">
    <citation type="journal article" date="2022" name="bioRxiv">
        <title>Sequencing and chromosome-scale assembly of the giantPleurodeles waltlgenome.</title>
        <authorList>
            <person name="Brown T."/>
            <person name="Elewa A."/>
            <person name="Iarovenko S."/>
            <person name="Subramanian E."/>
            <person name="Araus A.J."/>
            <person name="Petzold A."/>
            <person name="Susuki M."/>
            <person name="Suzuki K.-i.T."/>
            <person name="Hayashi T."/>
            <person name="Toyoda A."/>
            <person name="Oliveira C."/>
            <person name="Osipova E."/>
            <person name="Leigh N.D."/>
            <person name="Simon A."/>
            <person name="Yun M.H."/>
        </authorList>
    </citation>
    <scope>NUCLEOTIDE SEQUENCE</scope>
    <source>
        <strain evidence="2">20211129_DDA</strain>
        <tissue evidence="2">Liver</tissue>
    </source>
</reference>